<reference evidence="1 2" key="1">
    <citation type="submission" date="2020-08" db="EMBL/GenBank/DDBJ databases">
        <title>Genomic Encyclopedia of Type Strains, Phase IV (KMG-IV): sequencing the most valuable type-strain genomes for metagenomic binning, comparative biology and taxonomic classification.</title>
        <authorList>
            <person name="Goeker M."/>
        </authorList>
    </citation>
    <scope>NUCLEOTIDE SEQUENCE [LARGE SCALE GENOMIC DNA]</scope>
    <source>
        <strain evidence="1 2">DSM 29781</strain>
    </source>
</reference>
<dbReference type="GO" id="GO:0004190">
    <property type="term" value="F:aspartic-type endopeptidase activity"/>
    <property type="evidence" value="ECO:0007669"/>
    <property type="project" value="InterPro"/>
</dbReference>
<dbReference type="InterPro" id="IPR011969">
    <property type="entry name" value="Clan_AA_Asp_peptidase_C"/>
</dbReference>
<gene>
    <name evidence="1" type="ORF">HNQ70_002096</name>
</gene>
<sequence>MSATLKRTTVVLAIGAALFFAFDRYGPWQSGRGWRPKPVETVSAQGSVLRRTVDGHYYANGSINGEPVVFMVDTGASTVAMGSALAERLGLGPCREASYRTAGGTVRGCEARADELVVAGLRLRDVRVGVLPDRGEDMLLLGMNVLRHFRIETEGGRMTLTPAPR</sequence>
<dbReference type="RefSeq" id="WP_183967138.1">
    <property type="nucleotide sequence ID" value="NZ_BAABEW010000002.1"/>
</dbReference>
<dbReference type="EMBL" id="JACHGB010000004">
    <property type="protein sequence ID" value="MBB5272082.1"/>
    <property type="molecule type" value="Genomic_DNA"/>
</dbReference>
<dbReference type="InterPro" id="IPR001969">
    <property type="entry name" value="Aspartic_peptidase_AS"/>
</dbReference>
<evidence type="ECO:0000313" key="1">
    <source>
        <dbReference type="EMBL" id="MBB5272082.1"/>
    </source>
</evidence>
<dbReference type="CDD" id="cd05483">
    <property type="entry name" value="retropepsin_like_bacteria"/>
    <property type="match status" value="1"/>
</dbReference>
<evidence type="ECO:0000313" key="2">
    <source>
        <dbReference type="Proteomes" id="UP000532440"/>
    </source>
</evidence>
<dbReference type="AlphaFoldDB" id="A0A7W8M8X5"/>
<proteinExistence type="predicted"/>
<dbReference type="Gene3D" id="2.40.70.10">
    <property type="entry name" value="Acid Proteases"/>
    <property type="match status" value="1"/>
</dbReference>
<accession>A0A7W8M8X5</accession>
<keyword evidence="1" id="KW-0645">Protease</keyword>
<dbReference type="SUPFAM" id="SSF50630">
    <property type="entry name" value="Acid proteases"/>
    <property type="match status" value="1"/>
</dbReference>
<name>A0A7W8M8X5_9BURK</name>
<keyword evidence="2" id="KW-1185">Reference proteome</keyword>
<dbReference type="Pfam" id="PF13975">
    <property type="entry name" value="gag-asp_proteas"/>
    <property type="match status" value="1"/>
</dbReference>
<dbReference type="Proteomes" id="UP000532440">
    <property type="component" value="Unassembled WGS sequence"/>
</dbReference>
<organism evidence="1 2">
    <name type="scientific">Quisquiliibacterium transsilvanicum</name>
    <dbReference type="NCBI Taxonomy" id="1549638"/>
    <lineage>
        <taxon>Bacteria</taxon>
        <taxon>Pseudomonadati</taxon>
        <taxon>Pseudomonadota</taxon>
        <taxon>Betaproteobacteria</taxon>
        <taxon>Burkholderiales</taxon>
        <taxon>Burkholderiaceae</taxon>
        <taxon>Quisquiliibacterium</taxon>
    </lineage>
</organism>
<dbReference type="InterPro" id="IPR021109">
    <property type="entry name" value="Peptidase_aspartic_dom_sf"/>
</dbReference>
<dbReference type="GO" id="GO:0006508">
    <property type="term" value="P:proteolysis"/>
    <property type="evidence" value="ECO:0007669"/>
    <property type="project" value="UniProtKB-KW"/>
</dbReference>
<protein>
    <submittedName>
        <fullName evidence="1">Aspartyl protease family protein</fullName>
    </submittedName>
</protein>
<dbReference type="NCBIfam" id="TIGR02281">
    <property type="entry name" value="clan_AA_DTGA"/>
    <property type="match status" value="1"/>
</dbReference>
<dbReference type="InterPro" id="IPR034122">
    <property type="entry name" value="Retropepsin-like_bacterial"/>
</dbReference>
<keyword evidence="1" id="KW-0378">Hydrolase</keyword>
<comment type="caution">
    <text evidence="1">The sequence shown here is derived from an EMBL/GenBank/DDBJ whole genome shotgun (WGS) entry which is preliminary data.</text>
</comment>
<dbReference type="PROSITE" id="PS00141">
    <property type="entry name" value="ASP_PROTEASE"/>
    <property type="match status" value="1"/>
</dbReference>